<sequence>MAVIRDGEHVDLGTPMLRKVLGLLLCQDGRPIAADVMIDAIWDGQPPPTARKTLQVYVMRLRRALGDPGLITHTPAGYAIAIPPDSLDARTFVREARAGSAARSVGDLRAARSRFGTALEL</sequence>
<keyword evidence="1 2" id="KW-0238">DNA-binding</keyword>
<dbReference type="AlphaFoldDB" id="A0A8J7KKB9"/>
<accession>A0A8J7KKB9</accession>
<dbReference type="SMART" id="SM00862">
    <property type="entry name" value="Trans_reg_C"/>
    <property type="match status" value="1"/>
</dbReference>
<evidence type="ECO:0000256" key="1">
    <source>
        <dbReference type="ARBA" id="ARBA00023125"/>
    </source>
</evidence>
<evidence type="ECO:0000259" key="3">
    <source>
        <dbReference type="PROSITE" id="PS51755"/>
    </source>
</evidence>
<dbReference type="GO" id="GO:0006355">
    <property type="term" value="P:regulation of DNA-templated transcription"/>
    <property type="evidence" value="ECO:0007669"/>
    <property type="project" value="InterPro"/>
</dbReference>
<evidence type="ECO:0000256" key="2">
    <source>
        <dbReference type="PROSITE-ProRule" id="PRU01091"/>
    </source>
</evidence>
<dbReference type="PANTHER" id="PTHR35807">
    <property type="entry name" value="TRANSCRIPTIONAL REGULATOR REDD-RELATED"/>
    <property type="match status" value="1"/>
</dbReference>
<dbReference type="Proteomes" id="UP000622552">
    <property type="component" value="Unassembled WGS sequence"/>
</dbReference>
<dbReference type="EMBL" id="JADOUF010000001">
    <property type="protein sequence ID" value="MBG6136506.1"/>
    <property type="molecule type" value="Genomic_DNA"/>
</dbReference>
<name>A0A8J7KKB9_9ACTN</name>
<evidence type="ECO:0000313" key="4">
    <source>
        <dbReference type="EMBL" id="MBG6136506.1"/>
    </source>
</evidence>
<keyword evidence="5" id="KW-1185">Reference proteome</keyword>
<dbReference type="InterPro" id="IPR051677">
    <property type="entry name" value="AfsR-DnrI-RedD_regulator"/>
</dbReference>
<dbReference type="InterPro" id="IPR036388">
    <property type="entry name" value="WH-like_DNA-bd_sf"/>
</dbReference>
<dbReference type="InterPro" id="IPR001867">
    <property type="entry name" value="OmpR/PhoB-type_DNA-bd"/>
</dbReference>
<dbReference type="Pfam" id="PF00486">
    <property type="entry name" value="Trans_reg_C"/>
    <property type="match status" value="1"/>
</dbReference>
<dbReference type="PROSITE" id="PS51755">
    <property type="entry name" value="OMPR_PHOB"/>
    <property type="match status" value="1"/>
</dbReference>
<proteinExistence type="predicted"/>
<protein>
    <submittedName>
        <fullName evidence="4">DNA-binding SARP family transcriptional activator</fullName>
    </submittedName>
</protein>
<dbReference type="GO" id="GO:0003677">
    <property type="term" value="F:DNA binding"/>
    <property type="evidence" value="ECO:0007669"/>
    <property type="project" value="UniProtKB-UniRule"/>
</dbReference>
<comment type="caution">
    <text evidence="4">The sequence shown here is derived from an EMBL/GenBank/DDBJ whole genome shotgun (WGS) entry which is preliminary data.</text>
</comment>
<feature type="domain" description="OmpR/PhoB-type" evidence="3">
    <location>
        <begin position="1"/>
        <end position="82"/>
    </location>
</feature>
<dbReference type="Gene3D" id="1.10.10.10">
    <property type="entry name" value="Winged helix-like DNA-binding domain superfamily/Winged helix DNA-binding domain"/>
    <property type="match status" value="1"/>
</dbReference>
<dbReference type="InterPro" id="IPR016032">
    <property type="entry name" value="Sig_transdc_resp-reg_C-effctor"/>
</dbReference>
<dbReference type="SUPFAM" id="SSF46894">
    <property type="entry name" value="C-terminal effector domain of the bipartite response regulators"/>
    <property type="match status" value="1"/>
</dbReference>
<gene>
    <name evidence="4" type="ORF">IW245_002700</name>
</gene>
<dbReference type="RefSeq" id="WP_197003469.1">
    <property type="nucleotide sequence ID" value="NZ_BONS01000015.1"/>
</dbReference>
<reference evidence="4" key="1">
    <citation type="submission" date="2020-11" db="EMBL/GenBank/DDBJ databases">
        <title>Sequencing the genomes of 1000 actinobacteria strains.</title>
        <authorList>
            <person name="Klenk H.-P."/>
        </authorList>
    </citation>
    <scope>NUCLEOTIDE SEQUENCE</scope>
    <source>
        <strain evidence="4">DSM 45356</strain>
    </source>
</reference>
<organism evidence="4 5">
    <name type="scientific">Longispora fulva</name>
    <dbReference type="NCBI Taxonomy" id="619741"/>
    <lineage>
        <taxon>Bacteria</taxon>
        <taxon>Bacillati</taxon>
        <taxon>Actinomycetota</taxon>
        <taxon>Actinomycetes</taxon>
        <taxon>Micromonosporales</taxon>
        <taxon>Micromonosporaceae</taxon>
        <taxon>Longispora</taxon>
    </lineage>
</organism>
<feature type="DNA-binding region" description="OmpR/PhoB-type" evidence="2">
    <location>
        <begin position="1"/>
        <end position="82"/>
    </location>
</feature>
<dbReference type="GO" id="GO:0000160">
    <property type="term" value="P:phosphorelay signal transduction system"/>
    <property type="evidence" value="ECO:0007669"/>
    <property type="project" value="InterPro"/>
</dbReference>
<dbReference type="PANTHER" id="PTHR35807:SF1">
    <property type="entry name" value="TRANSCRIPTIONAL REGULATOR REDD"/>
    <property type="match status" value="1"/>
</dbReference>
<evidence type="ECO:0000313" key="5">
    <source>
        <dbReference type="Proteomes" id="UP000622552"/>
    </source>
</evidence>